<dbReference type="OrthoDB" id="21502at2759"/>
<proteinExistence type="predicted"/>
<organism evidence="1 2">
    <name type="scientific">Tricholomella constricta</name>
    <dbReference type="NCBI Taxonomy" id="117010"/>
    <lineage>
        <taxon>Eukaryota</taxon>
        <taxon>Fungi</taxon>
        <taxon>Dikarya</taxon>
        <taxon>Basidiomycota</taxon>
        <taxon>Agaricomycotina</taxon>
        <taxon>Agaricomycetes</taxon>
        <taxon>Agaricomycetidae</taxon>
        <taxon>Agaricales</taxon>
        <taxon>Tricholomatineae</taxon>
        <taxon>Lyophyllaceae</taxon>
        <taxon>Tricholomella</taxon>
    </lineage>
</organism>
<reference evidence="1 2" key="1">
    <citation type="journal article" date="2020" name="ISME J.">
        <title>Uncovering the hidden diversity of litter-decomposition mechanisms in mushroom-forming fungi.</title>
        <authorList>
            <person name="Floudas D."/>
            <person name="Bentzer J."/>
            <person name="Ahren D."/>
            <person name="Johansson T."/>
            <person name="Persson P."/>
            <person name="Tunlid A."/>
        </authorList>
    </citation>
    <scope>NUCLEOTIDE SEQUENCE [LARGE SCALE GENOMIC DNA]</scope>
    <source>
        <strain evidence="1 2">CBS 661.87</strain>
    </source>
</reference>
<keyword evidence="2" id="KW-1185">Reference proteome</keyword>
<dbReference type="Proteomes" id="UP000565441">
    <property type="component" value="Unassembled WGS sequence"/>
</dbReference>
<name>A0A8H5GVB1_9AGAR</name>
<dbReference type="EMBL" id="JAACJP010000044">
    <property type="protein sequence ID" value="KAF5371956.1"/>
    <property type="molecule type" value="Genomic_DNA"/>
</dbReference>
<accession>A0A8H5GVB1</accession>
<dbReference type="Gene3D" id="3.30.559.10">
    <property type="entry name" value="Chloramphenicol acetyltransferase-like domain"/>
    <property type="match status" value="2"/>
</dbReference>
<dbReference type="AlphaFoldDB" id="A0A8H5GVB1"/>
<evidence type="ECO:0000313" key="2">
    <source>
        <dbReference type="Proteomes" id="UP000565441"/>
    </source>
</evidence>
<evidence type="ECO:0000313" key="1">
    <source>
        <dbReference type="EMBL" id="KAF5371956.1"/>
    </source>
</evidence>
<protein>
    <submittedName>
        <fullName evidence="1">Uncharacterized protein</fullName>
    </submittedName>
</protein>
<sequence length="508" mass="55960">MDSFDSHASSPLTLFDRLFERTTFLTGWLVEGTIDTDALARALANVTQKWRMLSGRLNSIKNEDDVTEWRIRIPLGEIPEGYKTFALTTSTSEFPLSHYVSSPLPPISTSLPHALFIHPSTPRQYAVWESTSHPLTCWHITHLPADPSNDGKTHTCIGFARSHGIFDGVGAGAILRALVSEMKGEEWVAPPLPPSGFNDNPVQRALDAEVQAHNDQGRPEPENYYGFTNLGVTGALKQIAWHMRERWWSGADRRILLLPKDVLSFLVNGVRADLRDNLSMHEDRGKSEITTGDILVAWILKTAYSSGTSPKSIIQCSNLASFRSLLTGTNESESEIESESEPDPAILQYPHNAFVPLPYPSMTVAELQSQPLHVLTHTLALARTALSMPHVLSSYSALTSLTAFPANPKAHETLVVSNVSASRILEADWRPLGAVRTVCGYRYQLTPTELLMTNGVYIAGRLDDGSVVLDVSLNRVRVELLARAVLELKKAGERLGGEVEVEVEVEVA</sequence>
<comment type="caution">
    <text evidence="1">The sequence shown here is derived from an EMBL/GenBank/DDBJ whole genome shotgun (WGS) entry which is preliminary data.</text>
</comment>
<gene>
    <name evidence="1" type="ORF">D9615_008116</name>
</gene>
<dbReference type="InterPro" id="IPR023213">
    <property type="entry name" value="CAT-like_dom_sf"/>
</dbReference>